<dbReference type="PANTHER" id="PTHR43245">
    <property type="entry name" value="BIFUNCTIONAL POLYMYXIN RESISTANCE PROTEIN ARNA"/>
    <property type="match status" value="1"/>
</dbReference>
<name>A0A372ZWG5_9ACTN</name>
<comment type="caution">
    <text evidence="3">The sequence shown here is derived from an EMBL/GenBank/DDBJ whole genome shotgun (WGS) entry which is preliminary data.</text>
</comment>
<feature type="compositionally biased region" description="Low complexity" evidence="1">
    <location>
        <begin position="348"/>
        <end position="365"/>
    </location>
</feature>
<dbReference type="Gene3D" id="3.40.50.720">
    <property type="entry name" value="NAD(P)-binding Rossmann-like Domain"/>
    <property type="match status" value="1"/>
</dbReference>
<gene>
    <name evidence="3" type="ORF">DR950_22810</name>
</gene>
<dbReference type="PANTHER" id="PTHR43245:SF52">
    <property type="entry name" value="NAD-DEPENDENT EPIMERASE_DEHYDRATASE"/>
    <property type="match status" value="1"/>
</dbReference>
<evidence type="ECO:0000259" key="2">
    <source>
        <dbReference type="Pfam" id="PF01370"/>
    </source>
</evidence>
<protein>
    <submittedName>
        <fullName evidence="3">NAD-dependent epimerase/dehydratase family protein</fullName>
    </submittedName>
</protein>
<evidence type="ECO:0000256" key="1">
    <source>
        <dbReference type="SAM" id="MobiDB-lite"/>
    </source>
</evidence>
<dbReference type="AlphaFoldDB" id="A0A372ZWG5"/>
<proteinExistence type="predicted"/>
<reference evidence="3 4" key="1">
    <citation type="submission" date="2018-08" db="EMBL/GenBank/DDBJ databases">
        <title>Diversity &amp; Physiological Properties of Lignin-Decomposing Actinobacteria from Soil.</title>
        <authorList>
            <person name="Roh S.G."/>
            <person name="Kim S.B."/>
        </authorList>
    </citation>
    <scope>NUCLEOTIDE SEQUENCE [LARGE SCALE GENOMIC DNA]</scope>
    <source>
        <strain evidence="3 4">MMS17-GH009</strain>
    </source>
</reference>
<feature type="domain" description="NAD-dependent epimerase/dehydratase" evidence="2">
    <location>
        <begin position="5"/>
        <end position="242"/>
    </location>
</feature>
<evidence type="ECO:0000313" key="4">
    <source>
        <dbReference type="Proteomes" id="UP000263377"/>
    </source>
</evidence>
<keyword evidence="4" id="KW-1185">Reference proteome</keyword>
<dbReference type="EMBL" id="QVIG01000001">
    <property type="protein sequence ID" value="RGD60238.1"/>
    <property type="molecule type" value="Genomic_DNA"/>
</dbReference>
<dbReference type="SUPFAM" id="SSF51735">
    <property type="entry name" value="NAD(P)-binding Rossmann-fold domains"/>
    <property type="match status" value="1"/>
</dbReference>
<dbReference type="Pfam" id="PF01370">
    <property type="entry name" value="Epimerase"/>
    <property type="match status" value="1"/>
</dbReference>
<dbReference type="InterPro" id="IPR036291">
    <property type="entry name" value="NAD(P)-bd_dom_sf"/>
</dbReference>
<accession>A0A372ZWG5</accession>
<sequence length="373" mass="39564">MGVVVLVTGVARRLGARFAAEVRRRPGVDLVVGVDVQPPRLPPEEPSGPAAPYRFHQLDLRRPALSRVLAEHRVDTVVHLSVSATGLGSTNRSAVKESNVIGTMQLLGACQKAPGVRRLVVKSTTGVYGSAPRDPAVFSERMQPKDPPGGGFAKDAAEVEGYVRGFARRRPDVAVTVLRFANIVGPNADTPLSEYFALPVLPTVLGYDPRLQFVHEDDAVAVLCRAADEPAPGTVNTGTFNVAGEGVLLLSQCARRLGRPTLPLLLPAVSWMAVLARQTRLVDVSPEQLRLLTHGRVVDTARLRDTFGYRPAFSTPEAFADFAAAGGPGLLPPERLAAVTDRLTALLGPEAAGPAGPGAGPDAVPNRPRRPRS</sequence>
<feature type="region of interest" description="Disordered" evidence="1">
    <location>
        <begin position="348"/>
        <end position="373"/>
    </location>
</feature>
<organism evidence="3 4">
    <name type="scientific">Kitasatospora xanthocidica</name>
    <dbReference type="NCBI Taxonomy" id="83382"/>
    <lineage>
        <taxon>Bacteria</taxon>
        <taxon>Bacillati</taxon>
        <taxon>Actinomycetota</taxon>
        <taxon>Actinomycetes</taxon>
        <taxon>Kitasatosporales</taxon>
        <taxon>Streptomycetaceae</taxon>
        <taxon>Kitasatospora</taxon>
    </lineage>
</organism>
<dbReference type="InterPro" id="IPR001509">
    <property type="entry name" value="Epimerase_deHydtase"/>
</dbReference>
<dbReference type="InterPro" id="IPR050177">
    <property type="entry name" value="Lipid_A_modif_metabolic_enz"/>
</dbReference>
<dbReference type="Proteomes" id="UP000263377">
    <property type="component" value="Unassembled WGS sequence"/>
</dbReference>
<dbReference type="RefSeq" id="WP_117488319.1">
    <property type="nucleotide sequence ID" value="NZ_QVIG01000001.1"/>
</dbReference>
<evidence type="ECO:0000313" key="3">
    <source>
        <dbReference type="EMBL" id="RGD60238.1"/>
    </source>
</evidence>